<dbReference type="Gene3D" id="3.20.10.10">
    <property type="entry name" value="D-amino Acid Aminotransferase, subunit A, domain 2"/>
    <property type="match status" value="1"/>
</dbReference>
<keyword evidence="2" id="KW-1185">Reference proteome</keyword>
<dbReference type="GO" id="GO:0008483">
    <property type="term" value="F:transaminase activity"/>
    <property type="evidence" value="ECO:0007669"/>
    <property type="project" value="UniProtKB-KW"/>
</dbReference>
<reference evidence="1 2" key="1">
    <citation type="submission" date="2023-04" db="EMBL/GenBank/DDBJ databases">
        <title>Funneling lignin-derived compounds into biodiesel using alkali-halophilic Citricoccus sp. P2.</title>
        <authorList>
            <person name="Luo C.-B."/>
        </authorList>
    </citation>
    <scope>NUCLEOTIDE SEQUENCE [LARGE SCALE GENOMIC DNA]</scope>
    <source>
        <strain evidence="1 2">P2</strain>
    </source>
</reference>
<dbReference type="SUPFAM" id="SSF56752">
    <property type="entry name" value="D-aminoacid aminotransferase-like PLP-dependent enzymes"/>
    <property type="match status" value="1"/>
</dbReference>
<keyword evidence="1" id="KW-0808">Transferase</keyword>
<keyword evidence="1" id="KW-0032">Aminotransferase</keyword>
<dbReference type="EMBL" id="CP121252">
    <property type="protein sequence ID" value="WFP17488.1"/>
    <property type="molecule type" value="Genomic_DNA"/>
</dbReference>
<dbReference type="InterPro" id="IPR043132">
    <property type="entry name" value="BCAT-like_C"/>
</dbReference>
<evidence type="ECO:0000313" key="1">
    <source>
        <dbReference type="EMBL" id="WFP17488.1"/>
    </source>
</evidence>
<proteinExistence type="predicted"/>
<dbReference type="Proteomes" id="UP001219037">
    <property type="component" value="Chromosome"/>
</dbReference>
<dbReference type="InterPro" id="IPR001544">
    <property type="entry name" value="Aminotrans_IV"/>
</dbReference>
<dbReference type="RefSeq" id="WP_278159034.1">
    <property type="nucleotide sequence ID" value="NZ_CP121252.1"/>
</dbReference>
<gene>
    <name evidence="1" type="ORF">P8192_05110</name>
</gene>
<evidence type="ECO:0000313" key="2">
    <source>
        <dbReference type="Proteomes" id="UP001219037"/>
    </source>
</evidence>
<organism evidence="1 2">
    <name type="scientific">Citricoccus muralis</name>
    <dbReference type="NCBI Taxonomy" id="169134"/>
    <lineage>
        <taxon>Bacteria</taxon>
        <taxon>Bacillati</taxon>
        <taxon>Actinomycetota</taxon>
        <taxon>Actinomycetes</taxon>
        <taxon>Micrococcales</taxon>
        <taxon>Micrococcaceae</taxon>
        <taxon>Citricoccus</taxon>
    </lineage>
</organism>
<accession>A0ABY8H9Z3</accession>
<name>A0ABY8H9Z3_9MICC</name>
<sequence>MTSHPQDHASSADRVIDSLLIRDGHARALDRHRRRFQRAVETAFPNMTPPPSADAVWDELLATVPREGSWFPLVEARRAEDARVELSVQVRPAPPLRAHTRLSAVADRRRFPQLKGADPVITAEDRHAVVTHGADDALYVTEAGRLLEAANGAVVGWNGADLHVCTSERVLDSTTVGLLVGEAESGRPGVPFTRVVRCPEGIDTAVVQELWYLNALHGITPVTQLNGARMRVDDDRLILWQHIAETWWRPV</sequence>
<protein>
    <submittedName>
        <fullName evidence="1">Aminotransferase class IV</fullName>
    </submittedName>
</protein>
<dbReference type="Pfam" id="PF01063">
    <property type="entry name" value="Aminotran_4"/>
    <property type="match status" value="1"/>
</dbReference>
<dbReference type="InterPro" id="IPR036038">
    <property type="entry name" value="Aminotransferase-like"/>
</dbReference>